<proteinExistence type="predicted"/>
<reference evidence="2" key="2">
    <citation type="submission" date="2010-07" db="EMBL/GenBank/DDBJ databases">
        <authorList>
            <consortium name="The Broad Institute Genome Sequencing Platform"/>
            <consortium name="Broad Institute Genome Sequencing Center for Infectious Disease"/>
            <person name="Ma L.-J."/>
            <person name="Dead R."/>
            <person name="Young S."/>
            <person name="Zeng Q."/>
            <person name="Koehrsen M."/>
            <person name="Alvarado L."/>
            <person name="Berlin A."/>
            <person name="Chapman S.B."/>
            <person name="Chen Z."/>
            <person name="Freedman E."/>
            <person name="Gellesch M."/>
            <person name="Goldberg J."/>
            <person name="Griggs A."/>
            <person name="Gujja S."/>
            <person name="Heilman E.R."/>
            <person name="Heiman D."/>
            <person name="Hepburn T."/>
            <person name="Howarth C."/>
            <person name="Jen D."/>
            <person name="Larson L."/>
            <person name="Mehta T."/>
            <person name="Neiman D."/>
            <person name="Pearson M."/>
            <person name="Roberts A."/>
            <person name="Saif S."/>
            <person name="Shea T."/>
            <person name="Shenoy N."/>
            <person name="Sisk P."/>
            <person name="Stolte C."/>
            <person name="Sykes S."/>
            <person name="Walk T."/>
            <person name="White J."/>
            <person name="Yandava C."/>
            <person name="Haas B."/>
            <person name="Nusbaum C."/>
            <person name="Birren B."/>
        </authorList>
    </citation>
    <scope>NUCLEOTIDE SEQUENCE</scope>
    <source>
        <strain evidence="2">R3-111a-1</strain>
    </source>
</reference>
<feature type="region of interest" description="Disordered" evidence="1">
    <location>
        <begin position="14"/>
        <end position="63"/>
    </location>
</feature>
<dbReference type="Proteomes" id="UP000006039">
    <property type="component" value="Unassembled WGS sequence"/>
</dbReference>
<feature type="region of interest" description="Disordered" evidence="1">
    <location>
        <begin position="274"/>
        <end position="306"/>
    </location>
</feature>
<reference evidence="4" key="1">
    <citation type="submission" date="2010-07" db="EMBL/GenBank/DDBJ databases">
        <title>The genome sequence of Gaeumannomyces graminis var. tritici strain R3-111a-1.</title>
        <authorList>
            <consortium name="The Broad Institute Genome Sequencing Platform"/>
            <person name="Ma L.-J."/>
            <person name="Dead R."/>
            <person name="Young S."/>
            <person name="Zeng Q."/>
            <person name="Koehrsen M."/>
            <person name="Alvarado L."/>
            <person name="Berlin A."/>
            <person name="Chapman S.B."/>
            <person name="Chen Z."/>
            <person name="Freedman E."/>
            <person name="Gellesch M."/>
            <person name="Goldberg J."/>
            <person name="Griggs A."/>
            <person name="Gujja S."/>
            <person name="Heilman E.R."/>
            <person name="Heiman D."/>
            <person name="Hepburn T."/>
            <person name="Howarth C."/>
            <person name="Jen D."/>
            <person name="Larson L."/>
            <person name="Mehta T."/>
            <person name="Neiman D."/>
            <person name="Pearson M."/>
            <person name="Roberts A."/>
            <person name="Saif S."/>
            <person name="Shea T."/>
            <person name="Shenoy N."/>
            <person name="Sisk P."/>
            <person name="Stolte C."/>
            <person name="Sykes S."/>
            <person name="Walk T."/>
            <person name="White J."/>
            <person name="Yandava C."/>
            <person name="Haas B."/>
            <person name="Nusbaum C."/>
            <person name="Birren B."/>
        </authorList>
    </citation>
    <scope>NUCLEOTIDE SEQUENCE [LARGE SCALE GENOMIC DNA]</scope>
    <source>
        <strain evidence="4">R3-111a-1</strain>
    </source>
</reference>
<reference evidence="3" key="5">
    <citation type="submission" date="2018-04" db="UniProtKB">
        <authorList>
            <consortium name="EnsemblFungi"/>
        </authorList>
    </citation>
    <scope>IDENTIFICATION</scope>
    <source>
        <strain evidence="3">R3-111a-1</strain>
    </source>
</reference>
<dbReference type="RefSeq" id="XP_009217940.1">
    <property type="nucleotide sequence ID" value="XM_009219676.1"/>
</dbReference>
<feature type="region of interest" description="Disordered" evidence="1">
    <location>
        <begin position="221"/>
        <end position="240"/>
    </location>
</feature>
<protein>
    <submittedName>
        <fullName evidence="2 3">Uncharacterized protein</fullName>
    </submittedName>
</protein>
<name>J3NKW4_GAET3</name>
<dbReference type="HOGENOM" id="CLU_909250_0_0_1"/>
<evidence type="ECO:0000256" key="1">
    <source>
        <dbReference type="SAM" id="MobiDB-lite"/>
    </source>
</evidence>
<reference evidence="2" key="3">
    <citation type="submission" date="2010-09" db="EMBL/GenBank/DDBJ databases">
        <title>Annotation of Gaeumannomyces graminis var. tritici R3-111a-1.</title>
        <authorList>
            <consortium name="The Broad Institute Genome Sequencing Platform"/>
            <person name="Ma L.-J."/>
            <person name="Dead R."/>
            <person name="Young S.K."/>
            <person name="Zeng Q."/>
            <person name="Gargeya S."/>
            <person name="Fitzgerald M."/>
            <person name="Haas B."/>
            <person name="Abouelleil A."/>
            <person name="Alvarado L."/>
            <person name="Arachchi H.M."/>
            <person name="Berlin A."/>
            <person name="Brown A."/>
            <person name="Chapman S.B."/>
            <person name="Chen Z."/>
            <person name="Dunbar C."/>
            <person name="Freedman E."/>
            <person name="Gearin G."/>
            <person name="Gellesch M."/>
            <person name="Goldberg J."/>
            <person name="Griggs A."/>
            <person name="Gujja S."/>
            <person name="Heiman D."/>
            <person name="Howarth C."/>
            <person name="Larson L."/>
            <person name="Lui A."/>
            <person name="MacDonald P.J.P."/>
            <person name="Mehta T."/>
            <person name="Montmayeur A."/>
            <person name="Murphy C."/>
            <person name="Neiman D."/>
            <person name="Pearson M."/>
            <person name="Priest M."/>
            <person name="Roberts A."/>
            <person name="Saif S."/>
            <person name="Shea T."/>
            <person name="Shenoy N."/>
            <person name="Sisk P."/>
            <person name="Stolte C."/>
            <person name="Sykes S."/>
            <person name="Yandava C."/>
            <person name="Wortman J."/>
            <person name="Nusbaum C."/>
            <person name="Birren B."/>
        </authorList>
    </citation>
    <scope>NUCLEOTIDE SEQUENCE</scope>
    <source>
        <strain evidence="2">R3-111a-1</strain>
    </source>
</reference>
<dbReference type="VEuPathDB" id="FungiDB:GGTG_01905"/>
<sequence length="306" mass="33654">MVCELDGGRHFVAALERRSPTRTDCPSPNHGEPSRSPEPRNDESPRPQTKRKRRDAALRPRDPVVRVDQALPVLCDGGDLVLGASLASRSASAPEWQLNRRSRRRACCDSIGRPPCCTAKGDGLEAFLERIDTSPALDDRDLSPCEGWQSWFPGWQASRDLRDQRLDAIRTGPATFASHGRLQPCLGTHLSLLPLESQGPAAASQRAGEGAHCEVSGVTRPKLGGMQHPKSTSKEPVLQLTPVNGPTSLAPMNERASNIKSTSTTIDHRRQFCRHEPHNNTNNNHLRRPPARHSPSDAIPDAWTRM</sequence>
<feature type="compositionally biased region" description="Basic and acidic residues" evidence="1">
    <location>
        <begin position="32"/>
        <end position="45"/>
    </location>
</feature>
<dbReference type="EnsemblFungi" id="EJT81931">
    <property type="protein sequence ID" value="EJT81931"/>
    <property type="gene ID" value="GGTG_01905"/>
</dbReference>
<gene>
    <name evidence="3" type="primary">20342363</name>
    <name evidence="2" type="ORF">GGTG_01905</name>
</gene>
<organism evidence="2">
    <name type="scientific">Gaeumannomyces tritici (strain R3-111a-1)</name>
    <name type="common">Wheat and barley take-all root rot fungus</name>
    <name type="synonym">Gaeumannomyces graminis var. tritici</name>
    <dbReference type="NCBI Taxonomy" id="644352"/>
    <lineage>
        <taxon>Eukaryota</taxon>
        <taxon>Fungi</taxon>
        <taxon>Dikarya</taxon>
        <taxon>Ascomycota</taxon>
        <taxon>Pezizomycotina</taxon>
        <taxon>Sordariomycetes</taxon>
        <taxon>Sordariomycetidae</taxon>
        <taxon>Magnaporthales</taxon>
        <taxon>Magnaporthaceae</taxon>
        <taxon>Gaeumannomyces</taxon>
    </lineage>
</organism>
<evidence type="ECO:0000313" key="2">
    <source>
        <dbReference type="EMBL" id="EJT81931.1"/>
    </source>
</evidence>
<dbReference type="GeneID" id="20342363"/>
<dbReference type="EMBL" id="GL385395">
    <property type="protein sequence ID" value="EJT81931.1"/>
    <property type="molecule type" value="Genomic_DNA"/>
</dbReference>
<evidence type="ECO:0000313" key="4">
    <source>
        <dbReference type="Proteomes" id="UP000006039"/>
    </source>
</evidence>
<evidence type="ECO:0000313" key="3">
    <source>
        <dbReference type="EnsemblFungi" id="EJT81931"/>
    </source>
</evidence>
<keyword evidence="4" id="KW-1185">Reference proteome</keyword>
<dbReference type="AlphaFoldDB" id="J3NKW4"/>
<accession>J3NKW4</accession>
<reference evidence="3" key="4">
    <citation type="journal article" date="2015" name="G3 (Bethesda)">
        <title>Genome sequences of three phytopathogenic species of the Magnaporthaceae family of fungi.</title>
        <authorList>
            <person name="Okagaki L.H."/>
            <person name="Nunes C.C."/>
            <person name="Sailsbery J."/>
            <person name="Clay B."/>
            <person name="Brown D."/>
            <person name="John T."/>
            <person name="Oh Y."/>
            <person name="Young N."/>
            <person name="Fitzgerald M."/>
            <person name="Haas B.J."/>
            <person name="Zeng Q."/>
            <person name="Young S."/>
            <person name="Adiconis X."/>
            <person name="Fan L."/>
            <person name="Levin J.Z."/>
            <person name="Mitchell T.K."/>
            <person name="Okubara P.A."/>
            <person name="Farman M.L."/>
            <person name="Kohn L.M."/>
            <person name="Birren B."/>
            <person name="Ma L.-J."/>
            <person name="Dean R.A."/>
        </authorList>
    </citation>
    <scope>NUCLEOTIDE SEQUENCE</scope>
    <source>
        <strain evidence="3">R3-111a-1</strain>
    </source>
</reference>